<feature type="DNA-binding region" description="OmpR/PhoB-type" evidence="2">
    <location>
        <begin position="8"/>
        <end position="106"/>
    </location>
</feature>
<proteinExistence type="predicted"/>
<accession>A0ABX4FY30</accession>
<sequence>MLDKEIKYDNYQVGAEFIYACSTRTLSTSRQEVSLNRAEREVLNYLIANAYRVVSFDELLQAGWPHKSVARTSLFQTIRNLRIKLRETEKGEFIELVSSVGYQIKAKTILPPTNDISNGPSPTIVQTNNTLKYKIIAVFSLFTVIIAFAVYSTWKTHIKFDYFYKVTHTKENSSIVYLAKSQDKLDFLEKNSSAYLTPTTLDQRLFFIAQMDDYYSIAYCEKNDDGQCIPSSVQAISFGHADINVFWQELAKNTTSSLSVPLLYKEQNIQNAAKSYNLYIDNGKFIPNLSQLYFQKTADFSWTYTAIFYRKFNKKGRFTPLAFNGGEVTVSTTSKAPFIAKATLTVTCAHTFLPNDDIDKLSDGPAGSLEKRINTDFNNKSLIITYMLYRQNGLTLWYSELDGFFWFNKEHIMQSEISSLADFEVCTDYLKLGTCQEPSTSTTEVQIHR</sequence>
<evidence type="ECO:0000313" key="5">
    <source>
        <dbReference type="EMBL" id="OZS43798.1"/>
    </source>
</evidence>
<dbReference type="EMBL" id="NOIF01000063">
    <property type="protein sequence ID" value="OZS43798.1"/>
    <property type="molecule type" value="Genomic_DNA"/>
</dbReference>
<dbReference type="PROSITE" id="PS51755">
    <property type="entry name" value="OMPR_PHOB"/>
    <property type="match status" value="1"/>
</dbReference>
<dbReference type="RefSeq" id="WP_094957172.1">
    <property type="nucleotide sequence ID" value="NZ_NOIF01000063.1"/>
</dbReference>
<dbReference type="Gene3D" id="1.10.10.10">
    <property type="entry name" value="Winged helix-like DNA-binding domain superfamily/Winged helix DNA-binding domain"/>
    <property type="match status" value="1"/>
</dbReference>
<evidence type="ECO:0000256" key="2">
    <source>
        <dbReference type="PROSITE-ProRule" id="PRU01091"/>
    </source>
</evidence>
<evidence type="ECO:0000256" key="3">
    <source>
        <dbReference type="SAM" id="Phobius"/>
    </source>
</evidence>
<dbReference type="InterPro" id="IPR036388">
    <property type="entry name" value="WH-like_DNA-bd_sf"/>
</dbReference>
<keyword evidence="3" id="KW-1133">Transmembrane helix</keyword>
<evidence type="ECO:0000259" key="4">
    <source>
        <dbReference type="PROSITE" id="PS51755"/>
    </source>
</evidence>
<evidence type="ECO:0000313" key="6">
    <source>
        <dbReference type="Proteomes" id="UP000215999"/>
    </source>
</evidence>
<feature type="transmembrane region" description="Helical" evidence="3">
    <location>
        <begin position="135"/>
        <end position="154"/>
    </location>
</feature>
<keyword evidence="3" id="KW-0812">Transmembrane</keyword>
<dbReference type="SUPFAM" id="SSF46894">
    <property type="entry name" value="C-terminal effector domain of the bipartite response regulators"/>
    <property type="match status" value="1"/>
</dbReference>
<dbReference type="InterPro" id="IPR016032">
    <property type="entry name" value="Sig_transdc_resp-reg_C-effctor"/>
</dbReference>
<feature type="domain" description="OmpR/PhoB-type" evidence="4">
    <location>
        <begin position="8"/>
        <end position="106"/>
    </location>
</feature>
<dbReference type="Proteomes" id="UP000215999">
    <property type="component" value="Unassembled WGS sequence"/>
</dbReference>
<reference evidence="5 6" key="1">
    <citation type="journal article" date="2016" name="Antonie Van Leeuwenhoek">
        <title>Photobacterium sanguinicancri sp. nov. isolated from marine animals.</title>
        <authorList>
            <person name="Gomez-Gil B."/>
            <person name="Roque A."/>
            <person name="Rotllant G."/>
            <person name="Romalde J.L."/>
            <person name="Doce A."/>
            <person name="Eggermont M."/>
            <person name="Defoirdt T."/>
        </authorList>
    </citation>
    <scope>NUCLEOTIDE SEQUENCE [LARGE SCALE GENOMIC DNA]</scope>
    <source>
        <strain evidence="5 6">CAIM 1827</strain>
    </source>
</reference>
<dbReference type="InterPro" id="IPR001867">
    <property type="entry name" value="OmpR/PhoB-type_DNA-bd"/>
</dbReference>
<protein>
    <recommendedName>
        <fullName evidence="4">OmpR/PhoB-type domain-containing protein</fullName>
    </recommendedName>
</protein>
<keyword evidence="6" id="KW-1185">Reference proteome</keyword>
<evidence type="ECO:0000256" key="1">
    <source>
        <dbReference type="ARBA" id="ARBA00023125"/>
    </source>
</evidence>
<dbReference type="CDD" id="cd00383">
    <property type="entry name" value="trans_reg_C"/>
    <property type="match status" value="1"/>
</dbReference>
<keyword evidence="1 2" id="KW-0238">DNA-binding</keyword>
<comment type="caution">
    <text evidence="5">The sequence shown here is derived from an EMBL/GenBank/DDBJ whole genome shotgun (WGS) entry which is preliminary data.</text>
</comment>
<name>A0ABX4FY30_9GAMM</name>
<dbReference type="SMART" id="SM00862">
    <property type="entry name" value="Trans_reg_C"/>
    <property type="match status" value="1"/>
</dbReference>
<dbReference type="Pfam" id="PF00486">
    <property type="entry name" value="Trans_reg_C"/>
    <property type="match status" value="1"/>
</dbReference>
<gene>
    <name evidence="5" type="ORF">ASV53_11335</name>
</gene>
<keyword evidence="3" id="KW-0472">Membrane</keyword>
<organism evidence="5 6">
    <name type="scientific">Photobacterium sanguinicancri</name>
    <dbReference type="NCBI Taxonomy" id="875932"/>
    <lineage>
        <taxon>Bacteria</taxon>
        <taxon>Pseudomonadati</taxon>
        <taxon>Pseudomonadota</taxon>
        <taxon>Gammaproteobacteria</taxon>
        <taxon>Vibrionales</taxon>
        <taxon>Vibrionaceae</taxon>
        <taxon>Photobacterium</taxon>
    </lineage>
</organism>